<reference evidence="5" key="1">
    <citation type="submission" date="2025-08" db="UniProtKB">
        <authorList>
            <consortium name="Ensembl"/>
        </authorList>
    </citation>
    <scope>IDENTIFICATION</scope>
</reference>
<dbReference type="PROSITE" id="PS50070">
    <property type="entry name" value="KRINGLE_2"/>
    <property type="match status" value="1"/>
</dbReference>
<dbReference type="GeneTree" id="ENSGT00940000155208"/>
<dbReference type="PANTHER" id="PTHR24261:SF7">
    <property type="entry name" value="KRINGLE DOMAIN-CONTAINING PROTEIN"/>
    <property type="match status" value="1"/>
</dbReference>
<protein>
    <recommendedName>
        <fullName evidence="4">Kringle domain-containing protein</fullName>
    </recommendedName>
</protein>
<keyword evidence="6" id="KW-1185">Reference proteome</keyword>
<evidence type="ECO:0000313" key="6">
    <source>
        <dbReference type="Proteomes" id="UP000694404"/>
    </source>
</evidence>
<dbReference type="GO" id="GO:0005615">
    <property type="term" value="C:extracellular space"/>
    <property type="evidence" value="ECO:0007669"/>
    <property type="project" value="TreeGrafter"/>
</dbReference>
<dbReference type="GO" id="GO:0004175">
    <property type="term" value="F:endopeptidase activity"/>
    <property type="evidence" value="ECO:0007669"/>
    <property type="project" value="TreeGrafter"/>
</dbReference>
<dbReference type="PRINTS" id="PR00018">
    <property type="entry name" value="KRINGLE"/>
</dbReference>
<dbReference type="GO" id="GO:0005102">
    <property type="term" value="F:signaling receptor binding"/>
    <property type="evidence" value="ECO:0007669"/>
    <property type="project" value="TreeGrafter"/>
</dbReference>
<proteinExistence type="predicted"/>
<dbReference type="PROSITE" id="PS00021">
    <property type="entry name" value="KRINGLE_1"/>
    <property type="match status" value="1"/>
</dbReference>
<dbReference type="InterPro" id="IPR038178">
    <property type="entry name" value="Kringle_sf"/>
</dbReference>
<dbReference type="Gene3D" id="2.40.20.10">
    <property type="entry name" value="Plasminogen Kringle 4"/>
    <property type="match status" value="1"/>
</dbReference>
<evidence type="ECO:0000256" key="1">
    <source>
        <dbReference type="ARBA" id="ARBA00022572"/>
    </source>
</evidence>
<dbReference type="InterPro" id="IPR018056">
    <property type="entry name" value="Kringle_CS"/>
</dbReference>
<dbReference type="Ensembl" id="ENSCABT00000031063.1">
    <property type="protein sequence ID" value="ENSCABP00000028350.1"/>
    <property type="gene ID" value="ENSCABG00000020826.1"/>
</dbReference>
<dbReference type="OMA" id="CEITECR"/>
<dbReference type="Pfam" id="PF00051">
    <property type="entry name" value="Kringle"/>
    <property type="match status" value="1"/>
</dbReference>
<keyword evidence="1 3" id="KW-0420">Kringle</keyword>
<evidence type="ECO:0000259" key="4">
    <source>
        <dbReference type="PROSITE" id="PS50070"/>
    </source>
</evidence>
<comment type="caution">
    <text evidence="3">Lacks conserved residue(s) required for the propagation of feature annotation.</text>
</comment>
<keyword evidence="2" id="KW-1015">Disulfide bond</keyword>
<evidence type="ECO:0000313" key="5">
    <source>
        <dbReference type="Ensembl" id="ENSCABP00000028350.1"/>
    </source>
</evidence>
<dbReference type="PANTHER" id="PTHR24261">
    <property type="entry name" value="PLASMINOGEN-RELATED"/>
    <property type="match status" value="1"/>
</dbReference>
<name>A0A8C0J7I9_CHEAB</name>
<feature type="domain" description="Kringle" evidence="4">
    <location>
        <begin position="18"/>
        <end position="94"/>
    </location>
</feature>
<dbReference type="SUPFAM" id="SSF57440">
    <property type="entry name" value="Kringle-like"/>
    <property type="match status" value="1"/>
</dbReference>
<organism evidence="5 6">
    <name type="scientific">Chelonoidis abingdonii</name>
    <name type="common">Abingdon island giant tortoise</name>
    <name type="synonym">Testudo abingdonii</name>
    <dbReference type="NCBI Taxonomy" id="106734"/>
    <lineage>
        <taxon>Eukaryota</taxon>
        <taxon>Metazoa</taxon>
        <taxon>Chordata</taxon>
        <taxon>Craniata</taxon>
        <taxon>Vertebrata</taxon>
        <taxon>Euteleostomi</taxon>
        <taxon>Archelosauria</taxon>
        <taxon>Testudinata</taxon>
        <taxon>Testudines</taxon>
        <taxon>Cryptodira</taxon>
        <taxon>Durocryptodira</taxon>
        <taxon>Testudinoidea</taxon>
        <taxon>Testudinidae</taxon>
        <taxon>Chelonoidis</taxon>
    </lineage>
</organism>
<dbReference type="AlphaFoldDB" id="A0A8C0J7I9"/>
<accession>A0A8C0J7I9</accession>
<dbReference type="CDD" id="cd00108">
    <property type="entry name" value="KR"/>
    <property type="match status" value="1"/>
</dbReference>
<dbReference type="InterPro" id="IPR013806">
    <property type="entry name" value="Kringle-like"/>
</dbReference>
<dbReference type="SMART" id="SM00130">
    <property type="entry name" value="KR"/>
    <property type="match status" value="1"/>
</dbReference>
<dbReference type="InterPro" id="IPR000001">
    <property type="entry name" value="Kringle"/>
</dbReference>
<sequence length="113" mass="12798">FFVPEMPPPLSDSVDCIGNGLDYRGTIATTVSGKTCQAWSSQKPHSHDYFTPVTHPRAGLEKNYCRNPDGDINGPWCYTTDPRKAWEYCEITECRNYSLKSLVSPIYTFENVL</sequence>
<dbReference type="FunFam" id="2.40.20.10:FF:000025">
    <property type="entry name" value="Plasminogen"/>
    <property type="match status" value="1"/>
</dbReference>
<dbReference type="Proteomes" id="UP000694404">
    <property type="component" value="Unplaced"/>
</dbReference>
<reference evidence="5" key="2">
    <citation type="submission" date="2025-09" db="UniProtKB">
        <authorList>
            <consortium name="Ensembl"/>
        </authorList>
    </citation>
    <scope>IDENTIFICATION</scope>
</reference>
<evidence type="ECO:0000256" key="3">
    <source>
        <dbReference type="PROSITE-ProRule" id="PRU00121"/>
    </source>
</evidence>
<evidence type="ECO:0000256" key="2">
    <source>
        <dbReference type="ARBA" id="ARBA00023157"/>
    </source>
</evidence>
<dbReference type="InterPro" id="IPR050759">
    <property type="entry name" value="Serine_protease_kringle"/>
</dbReference>